<sequence length="264" mass="31276">MIKFFRRIRQQLLSENKFSKYLIYALGEIILVVIGILIALQINTWNQERVNSREEQRIFQDLSEELEFNKFLLQYGSNTMLEVLAATERILSRINDIEYNYSEKTFNQDLDKLTWVWVSGRPTTLYDVLSASGDFKLISSPVLRKKLADLKRNQESLIKFEEIQNRFVDEQVRPFLNRNADRTKVRSVFNNGAKRVTIHHNSVFPSNSEKLFENREFANLLTDLIFFTSRIEVNYKRLHMDIAQIDSIVYAKYPDLEPKKFNPY</sequence>
<name>A0ABU7IUB5_9FLAO</name>
<dbReference type="Pfam" id="PF19578">
    <property type="entry name" value="DUF6090"/>
    <property type="match status" value="1"/>
</dbReference>
<organism evidence="2 3">
    <name type="scientific">Maribacter cobaltidurans</name>
    <dbReference type="NCBI Taxonomy" id="1178778"/>
    <lineage>
        <taxon>Bacteria</taxon>
        <taxon>Pseudomonadati</taxon>
        <taxon>Bacteroidota</taxon>
        <taxon>Flavobacteriia</taxon>
        <taxon>Flavobacteriales</taxon>
        <taxon>Flavobacteriaceae</taxon>
        <taxon>Maribacter</taxon>
    </lineage>
</organism>
<proteinExistence type="predicted"/>
<gene>
    <name evidence="2" type="ORF">V1I91_10420</name>
</gene>
<evidence type="ECO:0000313" key="3">
    <source>
        <dbReference type="Proteomes" id="UP001356308"/>
    </source>
</evidence>
<comment type="caution">
    <text evidence="2">The sequence shown here is derived from an EMBL/GenBank/DDBJ whole genome shotgun (WGS) entry which is preliminary data.</text>
</comment>
<dbReference type="EMBL" id="JAZDDG010000004">
    <property type="protein sequence ID" value="MEE1976484.1"/>
    <property type="molecule type" value="Genomic_DNA"/>
</dbReference>
<keyword evidence="1" id="KW-0812">Transmembrane</keyword>
<dbReference type="InterPro" id="IPR045749">
    <property type="entry name" value="DUF6090"/>
</dbReference>
<accession>A0ABU7IUB5</accession>
<evidence type="ECO:0000256" key="1">
    <source>
        <dbReference type="SAM" id="Phobius"/>
    </source>
</evidence>
<keyword evidence="1" id="KW-0472">Membrane</keyword>
<evidence type="ECO:0000313" key="2">
    <source>
        <dbReference type="EMBL" id="MEE1976484.1"/>
    </source>
</evidence>
<protein>
    <submittedName>
        <fullName evidence="2">DUF6090 family protein</fullName>
    </submittedName>
</protein>
<keyword evidence="1" id="KW-1133">Transmembrane helix</keyword>
<feature type="transmembrane region" description="Helical" evidence="1">
    <location>
        <begin position="21"/>
        <end position="42"/>
    </location>
</feature>
<dbReference type="Proteomes" id="UP001356308">
    <property type="component" value="Unassembled WGS sequence"/>
</dbReference>
<dbReference type="RefSeq" id="WP_272651182.1">
    <property type="nucleotide sequence ID" value="NZ_JAZDDG010000004.1"/>
</dbReference>
<reference evidence="2 3" key="1">
    <citation type="submission" date="2024-01" db="EMBL/GenBank/DDBJ databases">
        <title>Maribacter spp. originated from different algae showed divergent polysaccharides utilization ability.</title>
        <authorList>
            <person name="Wang H."/>
            <person name="Wu Y."/>
        </authorList>
    </citation>
    <scope>NUCLEOTIDE SEQUENCE [LARGE SCALE GENOMIC DNA]</scope>
    <source>
        <strain evidence="2 3">PR1</strain>
    </source>
</reference>
<keyword evidence="3" id="KW-1185">Reference proteome</keyword>